<dbReference type="InterPro" id="IPR011344">
    <property type="entry name" value="ssDNA-bd"/>
</dbReference>
<keyword evidence="1 2" id="KW-0238">DNA-binding</keyword>
<proteinExistence type="predicted"/>
<dbReference type="PIRSF" id="PIRSF002070">
    <property type="entry name" value="SSB"/>
    <property type="match status" value="1"/>
</dbReference>
<dbReference type="InterPro" id="IPR000424">
    <property type="entry name" value="Primosome_PriB/ssb"/>
</dbReference>
<dbReference type="STRING" id="158787.BSCA_1898"/>
<evidence type="ECO:0000313" key="5">
    <source>
        <dbReference type="Proteomes" id="UP000029033"/>
    </source>
</evidence>
<evidence type="ECO:0000256" key="3">
    <source>
        <dbReference type="SAM" id="MobiDB-lite"/>
    </source>
</evidence>
<dbReference type="Pfam" id="PF00436">
    <property type="entry name" value="SSB"/>
    <property type="match status" value="1"/>
</dbReference>
<dbReference type="GO" id="GO:0003697">
    <property type="term" value="F:single-stranded DNA binding"/>
    <property type="evidence" value="ECO:0007669"/>
    <property type="project" value="InterPro"/>
</dbReference>
<dbReference type="InterPro" id="IPR012340">
    <property type="entry name" value="NA-bd_OB-fold"/>
</dbReference>
<sequence>MAKDPSTAIIRGRLAADPEYRTTGNGVPVVNLRILSSGWEKDTAGNPVDVTPTSWQCEAWRDLAEHISQSFGKGDQVIATVHPQTDTYQRQDGSTAWSVKWVIDDIGPSLQRATTLITRIKRGQPAPARPQAPQPPQPDPGQYPANDPWN</sequence>
<feature type="compositionally biased region" description="Pro residues" evidence="3">
    <location>
        <begin position="127"/>
        <end position="141"/>
    </location>
</feature>
<gene>
    <name evidence="4" type="ORF">BSCA_1898</name>
</gene>
<reference evidence="4 5" key="1">
    <citation type="submission" date="2014-03" db="EMBL/GenBank/DDBJ databases">
        <title>Genomics of Bifidobacteria.</title>
        <authorList>
            <person name="Ventura M."/>
            <person name="Milani C."/>
            <person name="Lugli G.A."/>
        </authorList>
    </citation>
    <scope>NUCLEOTIDE SEQUENCE [LARGE SCALE GENOMIC DNA]</scope>
    <source>
        <strain evidence="4 5">LMG 21589</strain>
    </source>
</reference>
<evidence type="ECO:0000256" key="1">
    <source>
        <dbReference type="ARBA" id="ARBA00023125"/>
    </source>
</evidence>
<dbReference type="CDD" id="cd04496">
    <property type="entry name" value="SSB_OBF"/>
    <property type="match status" value="1"/>
</dbReference>
<dbReference type="OrthoDB" id="9809878at2"/>
<dbReference type="RefSeq" id="WP_046726114.1">
    <property type="nucleotide sequence ID" value="NZ_CAUPKV010000018.1"/>
</dbReference>
<keyword evidence="5" id="KW-1185">Reference proteome</keyword>
<dbReference type="SUPFAM" id="SSF50249">
    <property type="entry name" value="Nucleic acid-binding proteins"/>
    <property type="match status" value="1"/>
</dbReference>
<dbReference type="GeneID" id="85164958"/>
<feature type="region of interest" description="Disordered" evidence="3">
    <location>
        <begin position="120"/>
        <end position="150"/>
    </location>
</feature>
<dbReference type="EMBL" id="JGZO01000031">
    <property type="protein sequence ID" value="KFI90287.1"/>
    <property type="molecule type" value="Genomic_DNA"/>
</dbReference>
<comment type="caution">
    <text evidence="4">The sequence shown here is derived from an EMBL/GenBank/DDBJ whole genome shotgun (WGS) entry which is preliminary data.</text>
</comment>
<evidence type="ECO:0000313" key="4">
    <source>
        <dbReference type="EMBL" id="KFI90287.1"/>
    </source>
</evidence>
<dbReference type="eggNOG" id="COG0629">
    <property type="taxonomic scope" value="Bacteria"/>
</dbReference>
<dbReference type="PROSITE" id="PS50935">
    <property type="entry name" value="SSB"/>
    <property type="match status" value="1"/>
</dbReference>
<accession>A0A087D437</accession>
<organism evidence="4 5">
    <name type="scientific">Bifidobacterium scardovii</name>
    <dbReference type="NCBI Taxonomy" id="158787"/>
    <lineage>
        <taxon>Bacteria</taxon>
        <taxon>Bacillati</taxon>
        <taxon>Actinomycetota</taxon>
        <taxon>Actinomycetes</taxon>
        <taxon>Bifidobacteriales</taxon>
        <taxon>Bifidobacteriaceae</taxon>
        <taxon>Bifidobacterium</taxon>
    </lineage>
</organism>
<dbReference type="GO" id="GO:0006260">
    <property type="term" value="P:DNA replication"/>
    <property type="evidence" value="ECO:0007669"/>
    <property type="project" value="InterPro"/>
</dbReference>
<dbReference type="Gene3D" id="2.40.50.140">
    <property type="entry name" value="Nucleic acid-binding proteins"/>
    <property type="match status" value="1"/>
</dbReference>
<evidence type="ECO:0000256" key="2">
    <source>
        <dbReference type="PIRNR" id="PIRNR002070"/>
    </source>
</evidence>
<name>A0A087D437_9BIFI</name>
<protein>
    <recommendedName>
        <fullName evidence="2">Single-stranded DNA-binding protein</fullName>
    </recommendedName>
</protein>
<dbReference type="AlphaFoldDB" id="A0A087D437"/>
<dbReference type="Proteomes" id="UP000029033">
    <property type="component" value="Unassembled WGS sequence"/>
</dbReference>